<evidence type="ECO:0000256" key="4">
    <source>
        <dbReference type="ARBA" id="ARBA00022475"/>
    </source>
</evidence>
<keyword evidence="11 12" id="KW-0407">Ion channel</keyword>
<proteinExistence type="inferred from homology"/>
<keyword evidence="6" id="KW-0303">Gap junction</keyword>
<keyword evidence="3 12" id="KW-0813">Transport</keyword>
<comment type="similarity">
    <text evidence="12">Belongs to the pannexin family.</text>
</comment>
<evidence type="ECO:0000256" key="11">
    <source>
        <dbReference type="ARBA" id="ARBA00023303"/>
    </source>
</evidence>
<accession>A0A915IIM2</accession>
<evidence type="ECO:0000256" key="7">
    <source>
        <dbReference type="ARBA" id="ARBA00022949"/>
    </source>
</evidence>
<evidence type="ECO:0000256" key="12">
    <source>
        <dbReference type="RuleBase" id="RU010713"/>
    </source>
</evidence>
<dbReference type="OMA" id="IWIGREW"/>
<dbReference type="PANTHER" id="PTHR11893">
    <property type="entry name" value="INNEXIN"/>
    <property type="match status" value="1"/>
</dbReference>
<dbReference type="GO" id="GO:0005243">
    <property type="term" value="F:gap junction channel activity"/>
    <property type="evidence" value="ECO:0007669"/>
    <property type="project" value="TreeGrafter"/>
</dbReference>
<dbReference type="Pfam" id="PF00876">
    <property type="entry name" value="Innexin"/>
    <property type="match status" value="1"/>
</dbReference>
<dbReference type="AlphaFoldDB" id="A0A915IIM2"/>
<gene>
    <name evidence="12" type="primary">inx</name>
</gene>
<keyword evidence="9 12" id="KW-0406">Ion transport</keyword>
<evidence type="ECO:0000313" key="14">
    <source>
        <dbReference type="WBParaSite" id="nRc.2.0.1.t13664-RA"/>
    </source>
</evidence>
<keyword evidence="4" id="KW-1003">Cell membrane</keyword>
<evidence type="ECO:0000256" key="10">
    <source>
        <dbReference type="ARBA" id="ARBA00023136"/>
    </source>
</evidence>
<dbReference type="Proteomes" id="UP000887565">
    <property type="component" value="Unplaced"/>
</dbReference>
<feature type="transmembrane region" description="Helical" evidence="12">
    <location>
        <begin position="192"/>
        <end position="211"/>
    </location>
</feature>
<dbReference type="GO" id="GO:0005921">
    <property type="term" value="C:gap junction"/>
    <property type="evidence" value="ECO:0007669"/>
    <property type="project" value="UniProtKB-SubCell"/>
</dbReference>
<evidence type="ECO:0000313" key="13">
    <source>
        <dbReference type="Proteomes" id="UP000887565"/>
    </source>
</evidence>
<sequence length="272" mass="32439">MIFLDQILGNLKKRSDTDFIDRLNYYYTPMLIVFFGLTLSAKQYVGQPIQCWVPAQFTGAWEQYSEYFCFVQNTYFVPFHEDLPTTYEERDRREIGYYQWVPFILALQAFLFFFPVMVWRLLNWQSGICVKTLVNAAVDVHNVEDDTCRKNTDLVARHMKSSLEIQHRLEPRGNLFSSLFYGKHYGCYVSTLYLFVKFLFIVNVVCQFFILNSFLGSRYTFWGFEILRDIWIGREWTESGMMLIYMYPRQMFCFCFPSSSLCLKFYLAKIGL</sequence>
<comment type="subcellular location">
    <subcellularLocation>
        <location evidence="1">Cell junction</location>
        <location evidence="1">Gap junction</location>
    </subcellularLocation>
    <subcellularLocation>
        <location evidence="2 12">Cell membrane</location>
        <topology evidence="2 12">Multi-pass membrane protein</topology>
    </subcellularLocation>
</comment>
<evidence type="ECO:0000256" key="5">
    <source>
        <dbReference type="ARBA" id="ARBA00022692"/>
    </source>
</evidence>
<dbReference type="PANTHER" id="PTHR11893:SF45">
    <property type="entry name" value="INNEXIN"/>
    <property type="match status" value="1"/>
</dbReference>
<keyword evidence="5 12" id="KW-0812">Transmembrane</keyword>
<evidence type="ECO:0000256" key="6">
    <source>
        <dbReference type="ARBA" id="ARBA00022868"/>
    </source>
</evidence>
<dbReference type="GO" id="GO:0005886">
    <property type="term" value="C:plasma membrane"/>
    <property type="evidence" value="ECO:0007669"/>
    <property type="project" value="UniProtKB-SubCell"/>
</dbReference>
<dbReference type="PROSITE" id="PS51013">
    <property type="entry name" value="PANNEXIN"/>
    <property type="match status" value="1"/>
</dbReference>
<evidence type="ECO:0000256" key="1">
    <source>
        <dbReference type="ARBA" id="ARBA00004610"/>
    </source>
</evidence>
<comment type="function">
    <text evidence="12">Structural component of the gap junctions.</text>
</comment>
<feature type="transmembrane region" description="Helical" evidence="12">
    <location>
        <begin position="251"/>
        <end position="268"/>
    </location>
</feature>
<dbReference type="InterPro" id="IPR000990">
    <property type="entry name" value="Innexin"/>
</dbReference>
<evidence type="ECO:0000256" key="2">
    <source>
        <dbReference type="ARBA" id="ARBA00004651"/>
    </source>
</evidence>
<evidence type="ECO:0000256" key="9">
    <source>
        <dbReference type="ARBA" id="ARBA00023065"/>
    </source>
</evidence>
<name>A0A915IIM2_ROMCU</name>
<keyword evidence="7" id="KW-0965">Cell junction</keyword>
<evidence type="ECO:0000256" key="8">
    <source>
        <dbReference type="ARBA" id="ARBA00022989"/>
    </source>
</evidence>
<dbReference type="GO" id="GO:0034220">
    <property type="term" value="P:monoatomic ion transmembrane transport"/>
    <property type="evidence" value="ECO:0007669"/>
    <property type="project" value="UniProtKB-KW"/>
</dbReference>
<dbReference type="WBParaSite" id="nRc.2.0.1.t13664-RA">
    <property type="protein sequence ID" value="nRc.2.0.1.t13664-RA"/>
    <property type="gene ID" value="nRc.2.0.1.g13664"/>
</dbReference>
<organism evidence="13 14">
    <name type="scientific">Romanomermis culicivorax</name>
    <name type="common">Nematode worm</name>
    <dbReference type="NCBI Taxonomy" id="13658"/>
    <lineage>
        <taxon>Eukaryota</taxon>
        <taxon>Metazoa</taxon>
        <taxon>Ecdysozoa</taxon>
        <taxon>Nematoda</taxon>
        <taxon>Enoplea</taxon>
        <taxon>Dorylaimia</taxon>
        <taxon>Mermithida</taxon>
        <taxon>Mermithoidea</taxon>
        <taxon>Mermithidae</taxon>
        <taxon>Romanomermis</taxon>
    </lineage>
</organism>
<feature type="transmembrane region" description="Helical" evidence="12">
    <location>
        <begin position="100"/>
        <end position="122"/>
    </location>
</feature>
<keyword evidence="8 12" id="KW-1133">Transmembrane helix</keyword>
<evidence type="ECO:0000256" key="3">
    <source>
        <dbReference type="ARBA" id="ARBA00022448"/>
    </source>
</evidence>
<dbReference type="PRINTS" id="PR01262">
    <property type="entry name" value="INNEXIN"/>
</dbReference>
<reference evidence="14" key="1">
    <citation type="submission" date="2022-11" db="UniProtKB">
        <authorList>
            <consortium name="WormBaseParasite"/>
        </authorList>
    </citation>
    <scope>IDENTIFICATION</scope>
</reference>
<keyword evidence="10 12" id="KW-0472">Membrane</keyword>
<feature type="transmembrane region" description="Helical" evidence="12">
    <location>
        <begin position="23"/>
        <end position="41"/>
    </location>
</feature>
<protein>
    <recommendedName>
        <fullName evidence="12">Innexin</fullName>
    </recommendedName>
</protein>
<keyword evidence="13" id="KW-1185">Reference proteome</keyword>